<organism evidence="2 3">
    <name type="scientific">Lasius niger</name>
    <name type="common">Black garden ant</name>
    <dbReference type="NCBI Taxonomy" id="67767"/>
    <lineage>
        <taxon>Eukaryota</taxon>
        <taxon>Metazoa</taxon>
        <taxon>Ecdysozoa</taxon>
        <taxon>Arthropoda</taxon>
        <taxon>Hexapoda</taxon>
        <taxon>Insecta</taxon>
        <taxon>Pterygota</taxon>
        <taxon>Neoptera</taxon>
        <taxon>Endopterygota</taxon>
        <taxon>Hymenoptera</taxon>
        <taxon>Apocrita</taxon>
        <taxon>Aculeata</taxon>
        <taxon>Formicoidea</taxon>
        <taxon>Formicidae</taxon>
        <taxon>Formicinae</taxon>
        <taxon>Lasius</taxon>
        <taxon>Lasius</taxon>
    </lineage>
</organism>
<keyword evidence="3" id="KW-1185">Reference proteome</keyword>
<sequence length="164" mass="18323">MITSIGQNFISSPLITCLNLTSIGIKSIQMGAFNKLPNLTQLFIFNNNINFNELFSFGGHENLKVLILNSATVQRSYHQSNIVDISEEHPNLEILSVRRNYVNDLQTLIEETPFSKLKILDLSSNSIKVITSIGQNFISNPLITCLNLMGTHINSIQKGAFNKL</sequence>
<dbReference type="Gene3D" id="3.80.10.10">
    <property type="entry name" value="Ribonuclease Inhibitor"/>
    <property type="match status" value="2"/>
</dbReference>
<dbReference type="InterPro" id="IPR050328">
    <property type="entry name" value="Dev_Immune_Receptor"/>
</dbReference>
<evidence type="ECO:0000313" key="3">
    <source>
        <dbReference type="Proteomes" id="UP000036403"/>
    </source>
</evidence>
<proteinExistence type="predicted"/>
<reference evidence="2 3" key="1">
    <citation type="submission" date="2015-04" db="EMBL/GenBank/DDBJ databases">
        <title>Lasius niger genome sequencing.</title>
        <authorList>
            <person name="Konorov E.A."/>
            <person name="Nikitin M.A."/>
            <person name="Kirill M.V."/>
            <person name="Chang P."/>
        </authorList>
    </citation>
    <scope>NUCLEOTIDE SEQUENCE [LARGE SCALE GENOMIC DNA]</scope>
    <source>
        <tissue evidence="2">Whole</tissue>
    </source>
</reference>
<protein>
    <submittedName>
        <fullName evidence="2">Rac gtpase-activating protein 1</fullName>
    </submittedName>
</protein>
<dbReference type="PaxDb" id="67767-A0A0J7K4U6"/>
<dbReference type="PROSITE" id="PS51450">
    <property type="entry name" value="LRR"/>
    <property type="match status" value="1"/>
</dbReference>
<evidence type="ECO:0000313" key="2">
    <source>
        <dbReference type="EMBL" id="KMQ85483.1"/>
    </source>
</evidence>
<evidence type="ECO:0000256" key="1">
    <source>
        <dbReference type="ARBA" id="ARBA00022729"/>
    </source>
</evidence>
<dbReference type="AlphaFoldDB" id="A0A0J7K4U6"/>
<gene>
    <name evidence="2" type="ORF">RF55_15946</name>
</gene>
<dbReference type="PANTHER" id="PTHR24373:SF275">
    <property type="entry name" value="TIR DOMAIN-CONTAINING PROTEIN"/>
    <property type="match status" value="1"/>
</dbReference>
<dbReference type="OrthoDB" id="2013775at2759"/>
<dbReference type="InterPro" id="IPR032675">
    <property type="entry name" value="LRR_dom_sf"/>
</dbReference>
<dbReference type="PANTHER" id="PTHR24373">
    <property type="entry name" value="SLIT RELATED LEUCINE-RICH REPEAT NEURONAL PROTEIN"/>
    <property type="match status" value="1"/>
</dbReference>
<dbReference type="SUPFAM" id="SSF52047">
    <property type="entry name" value="RNI-like"/>
    <property type="match status" value="1"/>
</dbReference>
<dbReference type="Proteomes" id="UP000036403">
    <property type="component" value="Unassembled WGS sequence"/>
</dbReference>
<dbReference type="InterPro" id="IPR001611">
    <property type="entry name" value="Leu-rich_rpt"/>
</dbReference>
<accession>A0A0J7K4U6</accession>
<comment type="caution">
    <text evidence="2">The sequence shown here is derived from an EMBL/GenBank/DDBJ whole genome shotgun (WGS) entry which is preliminary data.</text>
</comment>
<keyword evidence="1" id="KW-0732">Signal</keyword>
<name>A0A0J7K4U6_LASNI</name>
<feature type="non-terminal residue" evidence="2">
    <location>
        <position position="164"/>
    </location>
</feature>
<dbReference type="EMBL" id="LBMM01013775">
    <property type="protein sequence ID" value="KMQ85483.1"/>
    <property type="molecule type" value="Genomic_DNA"/>
</dbReference>